<dbReference type="GO" id="GO:0005035">
    <property type="term" value="F:death receptor activity"/>
    <property type="evidence" value="ECO:0007669"/>
    <property type="project" value="TreeGrafter"/>
</dbReference>
<evidence type="ECO:0000256" key="3">
    <source>
        <dbReference type="ARBA" id="ARBA00022692"/>
    </source>
</evidence>
<dbReference type="PANTHER" id="PTHR46605">
    <property type="entry name" value="TUMOR NECROSIS FACTOR RECEPTOR"/>
    <property type="match status" value="1"/>
</dbReference>
<evidence type="ECO:0000256" key="9">
    <source>
        <dbReference type="SAM" id="Phobius"/>
    </source>
</evidence>
<protein>
    <recommendedName>
        <fullName evidence="10">Death domain-containing protein</fullName>
    </recommendedName>
</protein>
<dbReference type="Pfam" id="PF18422">
    <property type="entry name" value="TNFR_16_TM"/>
    <property type="match status" value="1"/>
</dbReference>
<dbReference type="InParanoid" id="A0A7N4PMY4"/>
<evidence type="ECO:0000256" key="8">
    <source>
        <dbReference type="SAM" id="MobiDB-lite"/>
    </source>
</evidence>
<sequence length="478" mass="50104">RVPCPSRSLIELRWNWAGAGGGGGVVFWCSLPRDLLTPPLSGPLSLDAARDGTGPDGTGRGGGSPSPHRSGVGGVLCCLPNSLSTSSGPSPGWALACAPQDHYQTRRAAKLSPSQTPDRQTPLSPLLTGPGVLDPTSPSRLSQVLAQAPAPPPHPPRALESHLPSSPASPPHPRSSLSQVLAQAPAPPPLSGWALLRLPKFPTSLRALLSLRTFPYLRPPAPVAGFGPLPVDPDRDLGTRGEEDVRGPAAAAPLAPMAAPEVAAPVRDEELHILIRDAEAKSADSNVSSTFPLPPRDSGTIIPIYCSLLAAVVVGLLAYVAFKCWRTHKQKQELAKVRVGELGIAEGEKLHSDSSICLDTTGLHELQALGKGAQPDPGRWRLYGQLPSGRQEEVEQLLVAGSPPRAGWQVLAKQLGYEAEAVETMGQSPAPAHTLLCNWATEGGAGATLEVLETSLRAIGREDVARALWSPEEGNSMV</sequence>
<dbReference type="InterPro" id="IPR041448">
    <property type="entry name" value="TNFR16_TM"/>
</dbReference>
<feature type="region of interest" description="Disordered" evidence="8">
    <location>
        <begin position="106"/>
        <end position="184"/>
    </location>
</feature>
<evidence type="ECO:0000256" key="1">
    <source>
        <dbReference type="ARBA" id="ARBA00004162"/>
    </source>
</evidence>
<dbReference type="GO" id="GO:0005886">
    <property type="term" value="C:plasma membrane"/>
    <property type="evidence" value="ECO:0007669"/>
    <property type="project" value="UniProtKB-SubCell"/>
</dbReference>
<keyword evidence="7" id="KW-0325">Glycoprotein</keyword>
<evidence type="ECO:0000313" key="11">
    <source>
        <dbReference type="Ensembl" id="ENSSHAP00000040897.1"/>
    </source>
</evidence>
<feature type="domain" description="Death" evidence="10">
    <location>
        <begin position="408"/>
        <end position="472"/>
    </location>
</feature>
<dbReference type="GO" id="GO:0009986">
    <property type="term" value="C:cell surface"/>
    <property type="evidence" value="ECO:0007669"/>
    <property type="project" value="TreeGrafter"/>
</dbReference>
<keyword evidence="12" id="KW-1185">Reference proteome</keyword>
<reference evidence="11" key="2">
    <citation type="submission" date="2025-08" db="UniProtKB">
        <authorList>
            <consortium name="Ensembl"/>
        </authorList>
    </citation>
    <scope>IDENTIFICATION</scope>
</reference>
<feature type="compositionally biased region" description="Low complexity" evidence="8">
    <location>
        <begin position="248"/>
        <end position="257"/>
    </location>
</feature>
<keyword evidence="2" id="KW-1003">Cell membrane</keyword>
<accession>A0A7N4PMY4</accession>
<evidence type="ECO:0000256" key="7">
    <source>
        <dbReference type="ARBA" id="ARBA00023180"/>
    </source>
</evidence>
<dbReference type="InterPro" id="IPR011029">
    <property type="entry name" value="DEATH-like_dom_sf"/>
</dbReference>
<feature type="compositionally biased region" description="Polar residues" evidence="8">
    <location>
        <begin position="112"/>
        <end position="123"/>
    </location>
</feature>
<feature type="compositionally biased region" description="Gly residues" evidence="8">
    <location>
        <begin position="54"/>
        <end position="64"/>
    </location>
</feature>
<organism evidence="11 12">
    <name type="scientific">Sarcophilus harrisii</name>
    <name type="common">Tasmanian devil</name>
    <name type="synonym">Sarcophilus laniarius</name>
    <dbReference type="NCBI Taxonomy" id="9305"/>
    <lineage>
        <taxon>Eukaryota</taxon>
        <taxon>Metazoa</taxon>
        <taxon>Chordata</taxon>
        <taxon>Craniata</taxon>
        <taxon>Vertebrata</taxon>
        <taxon>Euteleostomi</taxon>
        <taxon>Mammalia</taxon>
        <taxon>Metatheria</taxon>
        <taxon>Dasyuromorphia</taxon>
        <taxon>Dasyuridae</taxon>
        <taxon>Sarcophilus</taxon>
    </lineage>
</organism>
<dbReference type="GO" id="GO:0048406">
    <property type="term" value="F:nerve growth factor binding"/>
    <property type="evidence" value="ECO:0007669"/>
    <property type="project" value="TreeGrafter"/>
</dbReference>
<evidence type="ECO:0000313" key="12">
    <source>
        <dbReference type="Proteomes" id="UP000007648"/>
    </source>
</evidence>
<reference evidence="11 12" key="1">
    <citation type="journal article" date="2011" name="Proc. Natl. Acad. Sci. U.S.A.">
        <title>Genetic diversity and population structure of the endangered marsupial Sarcophilus harrisii (Tasmanian devil).</title>
        <authorList>
            <person name="Miller W."/>
            <person name="Hayes V.M."/>
            <person name="Ratan A."/>
            <person name="Petersen D.C."/>
            <person name="Wittekindt N.E."/>
            <person name="Miller J."/>
            <person name="Walenz B."/>
            <person name="Knight J."/>
            <person name="Qi J."/>
            <person name="Zhao F."/>
            <person name="Wang Q."/>
            <person name="Bedoya-Reina O.C."/>
            <person name="Katiyar N."/>
            <person name="Tomsho L.P."/>
            <person name="Kasson L.M."/>
            <person name="Hardie R.A."/>
            <person name="Woodbridge P."/>
            <person name="Tindall E.A."/>
            <person name="Bertelsen M.F."/>
            <person name="Dixon D."/>
            <person name="Pyecroft S."/>
            <person name="Helgen K.M."/>
            <person name="Lesk A.M."/>
            <person name="Pringle T.H."/>
            <person name="Patterson N."/>
            <person name="Zhang Y."/>
            <person name="Kreiss A."/>
            <person name="Woods G.M."/>
            <person name="Jones M.E."/>
            <person name="Schuster S.C."/>
        </authorList>
    </citation>
    <scope>NUCLEOTIDE SEQUENCE [LARGE SCALE GENOMIC DNA]</scope>
</reference>
<reference evidence="11" key="3">
    <citation type="submission" date="2025-09" db="UniProtKB">
        <authorList>
            <consortium name="Ensembl"/>
        </authorList>
    </citation>
    <scope>IDENTIFICATION</scope>
</reference>
<dbReference type="Ensembl" id="ENSSHAT00000032059.1">
    <property type="protein sequence ID" value="ENSSHAP00000040897.1"/>
    <property type="gene ID" value="ENSSHAG00000011454.2"/>
</dbReference>
<dbReference type="Gene3D" id="1.10.533.10">
    <property type="entry name" value="Death Domain, Fas"/>
    <property type="match status" value="1"/>
</dbReference>
<dbReference type="AlphaFoldDB" id="A0A7N4PMY4"/>
<dbReference type="Gene3D" id="6.10.250.1780">
    <property type="match status" value="1"/>
</dbReference>
<feature type="compositionally biased region" description="Polar residues" evidence="8">
    <location>
        <begin position="136"/>
        <end position="145"/>
    </location>
</feature>
<evidence type="ECO:0000259" key="10">
    <source>
        <dbReference type="PROSITE" id="PS50017"/>
    </source>
</evidence>
<evidence type="ECO:0000256" key="6">
    <source>
        <dbReference type="ARBA" id="ARBA00023136"/>
    </source>
</evidence>
<dbReference type="Proteomes" id="UP000007648">
    <property type="component" value="Unassembled WGS sequence"/>
</dbReference>
<dbReference type="GO" id="GO:0006915">
    <property type="term" value="P:apoptotic process"/>
    <property type="evidence" value="ECO:0007669"/>
    <property type="project" value="UniProtKB-KW"/>
</dbReference>
<evidence type="ECO:0000256" key="5">
    <source>
        <dbReference type="ARBA" id="ARBA00022989"/>
    </source>
</evidence>
<proteinExistence type="predicted"/>
<keyword evidence="5 9" id="KW-1133">Transmembrane helix</keyword>
<comment type="subcellular location">
    <subcellularLocation>
        <location evidence="1">Cell membrane</location>
        <topology evidence="1">Single-pass membrane protein</topology>
    </subcellularLocation>
</comment>
<name>A0A7N4PMY4_SARHA</name>
<feature type="transmembrane region" description="Helical" evidence="9">
    <location>
        <begin position="302"/>
        <end position="322"/>
    </location>
</feature>
<gene>
    <name evidence="11" type="primary">LOC100931911</name>
</gene>
<dbReference type="GO" id="GO:0015026">
    <property type="term" value="F:coreceptor activity"/>
    <property type="evidence" value="ECO:0007669"/>
    <property type="project" value="TreeGrafter"/>
</dbReference>
<keyword evidence="3 9" id="KW-0812">Transmembrane</keyword>
<evidence type="ECO:0000256" key="2">
    <source>
        <dbReference type="ARBA" id="ARBA00022475"/>
    </source>
</evidence>
<dbReference type="Pfam" id="PF00531">
    <property type="entry name" value="Death"/>
    <property type="match status" value="1"/>
</dbReference>
<dbReference type="InterPro" id="IPR052302">
    <property type="entry name" value="Neurotrophin_rcpt-DD"/>
</dbReference>
<keyword evidence="6 9" id="KW-0472">Membrane</keyword>
<dbReference type="InterPro" id="IPR000488">
    <property type="entry name" value="Death_dom"/>
</dbReference>
<dbReference type="SUPFAM" id="SSF47986">
    <property type="entry name" value="DEATH domain"/>
    <property type="match status" value="1"/>
</dbReference>
<feature type="region of interest" description="Disordered" evidence="8">
    <location>
        <begin position="238"/>
        <end position="257"/>
    </location>
</feature>
<keyword evidence="4" id="KW-0053">Apoptosis</keyword>
<dbReference type="GO" id="GO:0007266">
    <property type="term" value="P:Rho protein signal transduction"/>
    <property type="evidence" value="ECO:0007669"/>
    <property type="project" value="TreeGrafter"/>
</dbReference>
<dbReference type="PANTHER" id="PTHR46605:SF1">
    <property type="entry name" value="DEATH DOMAIN-CONTAINING MEMBRANE PROTEIN NRADD"/>
    <property type="match status" value="1"/>
</dbReference>
<dbReference type="PROSITE" id="PS50017">
    <property type="entry name" value="DEATH_DOMAIN"/>
    <property type="match status" value="1"/>
</dbReference>
<feature type="compositionally biased region" description="Low complexity" evidence="8">
    <location>
        <begin position="174"/>
        <end position="184"/>
    </location>
</feature>
<dbReference type="GeneTree" id="ENSGT00940000163571"/>
<evidence type="ECO:0000256" key="4">
    <source>
        <dbReference type="ARBA" id="ARBA00022703"/>
    </source>
</evidence>
<feature type="region of interest" description="Disordered" evidence="8">
    <location>
        <begin position="42"/>
        <end position="69"/>
    </location>
</feature>